<dbReference type="EMBL" id="NMOS02000008">
    <property type="protein sequence ID" value="RDH40484.1"/>
    <property type="molecule type" value="Genomic_DNA"/>
</dbReference>
<sequence length="74" mass="8661">MSNAIKIVSHNPSWQQIFYEDSKSILNFLKNDVTLIHHTSELKVLYLAMQKCITKWTISFYMIGKRLLIDSLSD</sequence>
<evidence type="ECO:0000313" key="2">
    <source>
        <dbReference type="Proteomes" id="UP000226429"/>
    </source>
</evidence>
<organism evidence="1 2">
    <name type="scientific">Candidatus Aquirickettsiella gammari</name>
    <dbReference type="NCBI Taxonomy" id="2016198"/>
    <lineage>
        <taxon>Bacteria</taxon>
        <taxon>Pseudomonadati</taxon>
        <taxon>Pseudomonadota</taxon>
        <taxon>Gammaproteobacteria</taxon>
        <taxon>Legionellales</taxon>
        <taxon>Coxiellaceae</taxon>
        <taxon>Candidatus Aquirickettsiella</taxon>
    </lineage>
</organism>
<dbReference type="AlphaFoldDB" id="A0A370CJ64"/>
<comment type="caution">
    <text evidence="1">The sequence shown here is derived from an EMBL/GenBank/DDBJ whole genome shotgun (WGS) entry which is preliminary data.</text>
</comment>
<gene>
    <name evidence="1" type="ORF">CFE62_003755</name>
</gene>
<protein>
    <submittedName>
        <fullName evidence="1">Uncharacterized protein</fullName>
    </submittedName>
</protein>
<dbReference type="Proteomes" id="UP000226429">
    <property type="component" value="Unassembled WGS sequence"/>
</dbReference>
<name>A0A370CJ64_9COXI</name>
<keyword evidence="2" id="KW-1185">Reference proteome</keyword>
<accession>A0A370CJ64</accession>
<proteinExistence type="predicted"/>
<reference evidence="1 2" key="1">
    <citation type="journal article" date="2017" name="Int. J. Syst. Evol. Microbiol.">
        <title>Aquarickettsiella crustaci n. gen. n. sp. (Gammaproteobacteria: Legionellales: Coxiellaceae); a bacterial pathogen of the freshwater crustacean: Gammarus fossarum (Malacostraca: Amphipoda).</title>
        <authorList>
            <person name="Bojko J."/>
            <person name="Dunn A.M."/>
            <person name="Stebbing P.D."/>
            <person name="Van Aerle R."/>
            <person name="Bacela-Spychalska K."/>
            <person name="Bean T.P."/>
            <person name="Stentiford G.D."/>
        </authorList>
    </citation>
    <scope>NUCLEOTIDE SEQUENCE [LARGE SCALE GENOMIC DNA]</scope>
    <source>
        <strain evidence="1">RA15029</strain>
    </source>
</reference>
<evidence type="ECO:0000313" key="1">
    <source>
        <dbReference type="EMBL" id="RDH40484.1"/>
    </source>
</evidence>
<reference evidence="1 2" key="2">
    <citation type="journal article" date="2018" name="J. Invertebr. Pathol.">
        <title>'Candidatus Aquirickettsiella gammari' (Gammaproteobacteria: Legionellales: Coxiellaceae): A bacterial pathogen of the freshwater crustacean Gammarus fossarum (Malacostraca: Amphipoda).</title>
        <authorList>
            <person name="Bojko J."/>
            <person name="Dunn A.M."/>
            <person name="Stebbing P.D."/>
            <person name="van Aerle R."/>
            <person name="Bacela-Spychalska K."/>
            <person name="Bean T.P."/>
            <person name="Urrutia A."/>
            <person name="Stentiford G.D."/>
        </authorList>
    </citation>
    <scope>NUCLEOTIDE SEQUENCE [LARGE SCALE GENOMIC DNA]</scope>
    <source>
        <strain evidence="1">RA15029</strain>
    </source>
</reference>